<evidence type="ECO:0000313" key="3">
    <source>
        <dbReference type="EMBL" id="ADP83552.1"/>
    </source>
</evidence>
<dbReference type="InterPro" id="IPR001753">
    <property type="entry name" value="Enoyl-CoA_hydra/iso"/>
</dbReference>
<dbReference type="InParanoid" id="E3JDB9"/>
<evidence type="ECO:0000256" key="2">
    <source>
        <dbReference type="RuleBase" id="RU003707"/>
    </source>
</evidence>
<name>E3JDB9_PSEI1</name>
<proteinExistence type="inferred from homology"/>
<dbReference type="KEGG" id="fri:FraEuI1c_5566"/>
<evidence type="ECO:0000256" key="1">
    <source>
        <dbReference type="ARBA" id="ARBA00005254"/>
    </source>
</evidence>
<dbReference type="SUPFAM" id="SSF52096">
    <property type="entry name" value="ClpP/crotonase"/>
    <property type="match status" value="1"/>
</dbReference>
<dbReference type="CDD" id="cd06558">
    <property type="entry name" value="crotonase-like"/>
    <property type="match status" value="1"/>
</dbReference>
<dbReference type="STRING" id="298654.FraEuI1c_5566"/>
<dbReference type="Pfam" id="PF00378">
    <property type="entry name" value="ECH_1"/>
    <property type="match status" value="1"/>
</dbReference>
<reference evidence="3 4" key="1">
    <citation type="submission" date="2010-10" db="EMBL/GenBank/DDBJ databases">
        <title>Complete sequence of Frankia sp. EuI1c.</title>
        <authorList>
            <consortium name="US DOE Joint Genome Institute"/>
            <person name="Lucas S."/>
            <person name="Copeland A."/>
            <person name="Lapidus A."/>
            <person name="Cheng J.-F."/>
            <person name="Bruce D."/>
            <person name="Goodwin L."/>
            <person name="Pitluck S."/>
            <person name="Chertkov O."/>
            <person name="Detter J.C."/>
            <person name="Han C."/>
            <person name="Tapia R."/>
            <person name="Land M."/>
            <person name="Hauser L."/>
            <person name="Jeffries C."/>
            <person name="Kyrpides N."/>
            <person name="Ivanova N."/>
            <person name="Mikhailova N."/>
            <person name="Beauchemin N."/>
            <person name="Sen A."/>
            <person name="Sur S.A."/>
            <person name="Gtari M."/>
            <person name="Wall L."/>
            <person name="Tisa L."/>
            <person name="Woyke T."/>
        </authorList>
    </citation>
    <scope>NUCLEOTIDE SEQUENCE [LARGE SCALE GENOMIC DNA]</scope>
    <source>
        <strain evidence="4">DSM 45817 / CECT 9037 / EuI1c</strain>
    </source>
</reference>
<evidence type="ECO:0000313" key="4">
    <source>
        <dbReference type="Proteomes" id="UP000002484"/>
    </source>
</evidence>
<dbReference type="PANTHER" id="PTHR43802">
    <property type="entry name" value="ENOYL-COA HYDRATASE"/>
    <property type="match status" value="1"/>
</dbReference>
<keyword evidence="4" id="KW-1185">Reference proteome</keyword>
<dbReference type="HOGENOM" id="CLU_009834_7_3_11"/>
<organism evidence="3 4">
    <name type="scientific">Pseudofrankia inefficax (strain DSM 45817 / CECT 9037 / DDB 130130 / EuI1c)</name>
    <name type="common">Frankia inefficax</name>
    <dbReference type="NCBI Taxonomy" id="298654"/>
    <lineage>
        <taxon>Bacteria</taxon>
        <taxon>Bacillati</taxon>
        <taxon>Actinomycetota</taxon>
        <taxon>Actinomycetes</taxon>
        <taxon>Frankiales</taxon>
        <taxon>Frankiaceae</taxon>
        <taxon>Pseudofrankia</taxon>
    </lineage>
</organism>
<dbReference type="InterPro" id="IPR029045">
    <property type="entry name" value="ClpP/crotonase-like_dom_sf"/>
</dbReference>
<dbReference type="Proteomes" id="UP000002484">
    <property type="component" value="Chromosome"/>
</dbReference>
<dbReference type="eggNOG" id="COG1024">
    <property type="taxonomic scope" value="Bacteria"/>
</dbReference>
<accession>E3JDB9</accession>
<keyword evidence="3" id="KW-0413">Isomerase</keyword>
<dbReference type="GO" id="GO:0016853">
    <property type="term" value="F:isomerase activity"/>
    <property type="evidence" value="ECO:0007669"/>
    <property type="project" value="UniProtKB-KW"/>
</dbReference>
<dbReference type="RefSeq" id="WP_013426670.1">
    <property type="nucleotide sequence ID" value="NC_014666.1"/>
</dbReference>
<dbReference type="FunCoup" id="E3JDB9">
    <property type="interactions" value="80"/>
</dbReference>
<sequence length="271" mass="29002">MSGYEFLLVDAPAEGVRRITLNRPEKRNAISTPLRTELLDALRSHDNDPDVRVSVIRGAGTCFSAGYDLSSPLMADPPFYSAPGDGQWARQAGDTWFSLWDLAKPVIAQIHGYAIAGATELASACDLVYIAEDALVSYPVVRVASPPDWQYHTVLLGLRHAMELMLTGDAIDGVEAARIGFANRAYPADRLEAEVLAVAVRIAGVPSELTQINKRSVHRAFDIWGARAAIRAGTELQALAAHTEAAARFRANALAAVKAASAKPATGGQEV</sequence>
<gene>
    <name evidence="3" type="ordered locus">FraEuI1c_5566</name>
</gene>
<comment type="similarity">
    <text evidence="1 2">Belongs to the enoyl-CoA hydratase/isomerase family.</text>
</comment>
<dbReference type="AlphaFoldDB" id="E3JDB9"/>
<dbReference type="PROSITE" id="PS00166">
    <property type="entry name" value="ENOYL_COA_HYDRATASE"/>
    <property type="match status" value="1"/>
</dbReference>
<dbReference type="InterPro" id="IPR018376">
    <property type="entry name" value="Enoyl-CoA_hyd/isom_CS"/>
</dbReference>
<dbReference type="PANTHER" id="PTHR43802:SF1">
    <property type="entry name" value="IP11341P-RELATED"/>
    <property type="match status" value="1"/>
</dbReference>
<dbReference type="EMBL" id="CP002299">
    <property type="protein sequence ID" value="ADP83552.1"/>
    <property type="molecule type" value="Genomic_DNA"/>
</dbReference>
<dbReference type="Gene3D" id="3.90.226.10">
    <property type="entry name" value="2-enoyl-CoA Hydratase, Chain A, domain 1"/>
    <property type="match status" value="1"/>
</dbReference>
<protein>
    <submittedName>
        <fullName evidence="3">Enoyl-CoA hydratase/isomerase</fullName>
    </submittedName>
</protein>